<feature type="domain" description="CMP/dCMP-type deaminase" evidence="2">
    <location>
        <begin position="4"/>
        <end position="128"/>
    </location>
</feature>
<comment type="caution">
    <text evidence="3">The sequence shown here is derived from an EMBL/GenBank/DDBJ whole genome shotgun (WGS) entry which is preliminary data.</text>
</comment>
<dbReference type="GO" id="GO:0004126">
    <property type="term" value="F:cytidine deaminase activity"/>
    <property type="evidence" value="ECO:0007669"/>
    <property type="project" value="UniProtKB-ARBA"/>
</dbReference>
<protein>
    <submittedName>
        <fullName evidence="3">ASCH domain-containing protein</fullName>
    </submittedName>
</protein>
<dbReference type="CDD" id="cd06552">
    <property type="entry name" value="ASCH_yqfb_like"/>
    <property type="match status" value="1"/>
</dbReference>
<accession>A0AAP4F9K5</accession>
<evidence type="ECO:0000313" key="4">
    <source>
        <dbReference type="Proteomes" id="UP001230317"/>
    </source>
</evidence>
<evidence type="ECO:0000259" key="2">
    <source>
        <dbReference type="PROSITE" id="PS51747"/>
    </source>
</evidence>
<proteinExistence type="inferred from homology"/>
<dbReference type="Pfam" id="PF04266">
    <property type="entry name" value="ASCH"/>
    <property type="match status" value="1"/>
</dbReference>
<dbReference type="RefSeq" id="WP_284641858.1">
    <property type="nucleotide sequence ID" value="NZ_JASNVU010000004.1"/>
</dbReference>
<dbReference type="SUPFAM" id="SSF53927">
    <property type="entry name" value="Cytidine deaminase-like"/>
    <property type="match status" value="1"/>
</dbReference>
<organism evidence="3 4">
    <name type="scientific">Corynebacterium accolens</name>
    <dbReference type="NCBI Taxonomy" id="38284"/>
    <lineage>
        <taxon>Bacteria</taxon>
        <taxon>Bacillati</taxon>
        <taxon>Actinomycetota</taxon>
        <taxon>Actinomycetes</taxon>
        <taxon>Mycobacteriales</taxon>
        <taxon>Corynebacteriaceae</taxon>
        <taxon>Corynebacterium</taxon>
    </lineage>
</organism>
<name>A0AAP4F9K5_9CORY</name>
<dbReference type="Proteomes" id="UP001230317">
    <property type="component" value="Unassembled WGS sequence"/>
</dbReference>
<dbReference type="PANTHER" id="PTHR11644:SF2">
    <property type="entry name" value="CYTIDINE DEAMINASE"/>
    <property type="match status" value="1"/>
</dbReference>
<dbReference type="PROSITE" id="PS51747">
    <property type="entry name" value="CYT_DCMP_DEAMINASES_2"/>
    <property type="match status" value="1"/>
</dbReference>
<sequence>MITNELRELTAKAAAHAQRFQDGGDHTVAAALLTKSGKHVLGLNAHHFLGGPCGEVSALANHAASYPGDPIQAVVAIYGPTGQVISPCGKCRQVLFDVDPSIQCIVRGSNGLVAPAVEELLPFAFNLQDLEKEQRIYMWEGYEDSIRSGEKRQTIRVDDPFNEGKAQIVFEKETGEVVSLPAQVTAVVSTQRGLLSEKQAKNDGFNSLSELHEALDTHYPGLADTDEVDVVEFELQ</sequence>
<gene>
    <name evidence="3" type="ORF">QPX58_04025</name>
</gene>
<dbReference type="InterPro" id="IPR016193">
    <property type="entry name" value="Cytidine_deaminase-like"/>
</dbReference>
<dbReference type="Gene3D" id="3.40.140.10">
    <property type="entry name" value="Cytidine Deaminase, domain 2"/>
    <property type="match status" value="1"/>
</dbReference>
<dbReference type="GO" id="GO:0005829">
    <property type="term" value="C:cytosol"/>
    <property type="evidence" value="ECO:0007669"/>
    <property type="project" value="TreeGrafter"/>
</dbReference>
<dbReference type="AlphaFoldDB" id="A0AAP4F9K5"/>
<dbReference type="PANTHER" id="PTHR11644">
    <property type="entry name" value="CYTIDINE DEAMINASE"/>
    <property type="match status" value="1"/>
</dbReference>
<dbReference type="SMART" id="SM01022">
    <property type="entry name" value="ASCH"/>
    <property type="match status" value="1"/>
</dbReference>
<evidence type="ECO:0000256" key="1">
    <source>
        <dbReference type="ARBA" id="ARBA00006576"/>
    </source>
</evidence>
<dbReference type="EMBL" id="JASNVU010000004">
    <property type="protein sequence ID" value="MDK4334580.1"/>
    <property type="molecule type" value="Genomic_DNA"/>
</dbReference>
<dbReference type="GO" id="GO:0055086">
    <property type="term" value="P:nucleobase-containing small molecule metabolic process"/>
    <property type="evidence" value="ECO:0007669"/>
    <property type="project" value="UniProtKB-ARBA"/>
</dbReference>
<dbReference type="InterPro" id="IPR007374">
    <property type="entry name" value="ASCH_domain"/>
</dbReference>
<dbReference type="InterPro" id="IPR050202">
    <property type="entry name" value="Cyt/Deoxycyt_deaminase"/>
</dbReference>
<dbReference type="CDD" id="cd01283">
    <property type="entry name" value="cytidine_deaminase"/>
    <property type="match status" value="1"/>
</dbReference>
<dbReference type="SUPFAM" id="SSF88697">
    <property type="entry name" value="PUA domain-like"/>
    <property type="match status" value="1"/>
</dbReference>
<dbReference type="GO" id="GO:0008270">
    <property type="term" value="F:zinc ion binding"/>
    <property type="evidence" value="ECO:0007669"/>
    <property type="project" value="TreeGrafter"/>
</dbReference>
<dbReference type="GO" id="GO:0072527">
    <property type="term" value="P:pyrimidine-containing compound metabolic process"/>
    <property type="evidence" value="ECO:0007669"/>
    <property type="project" value="UniProtKB-ARBA"/>
</dbReference>
<dbReference type="Pfam" id="PF00383">
    <property type="entry name" value="dCMP_cyt_deam_1"/>
    <property type="match status" value="1"/>
</dbReference>
<reference evidence="3" key="1">
    <citation type="submission" date="2023-05" db="EMBL/GenBank/DDBJ databases">
        <title>Metabolic capabilities are highly conserved among human nasal-associated Corynebacterium species in pangenomic analyses.</title>
        <authorList>
            <person name="Tran T.H."/>
            <person name="Roberts A.Q."/>
            <person name="Escapa I.F."/>
            <person name="Gao W."/>
            <person name="Conlan S."/>
            <person name="Kong H."/>
            <person name="Segre J.A."/>
            <person name="Kelly M.S."/>
            <person name="Lemon K.P."/>
        </authorList>
    </citation>
    <scope>NUCLEOTIDE SEQUENCE</scope>
    <source>
        <strain evidence="3">KPL2618</strain>
    </source>
</reference>
<comment type="similarity">
    <text evidence="1">Belongs to the cytidine and deoxycytidylate deaminase family.</text>
</comment>
<dbReference type="InterPro" id="IPR002125">
    <property type="entry name" value="CMP_dCMP_dom"/>
</dbReference>
<dbReference type="Gene3D" id="2.30.130.30">
    <property type="entry name" value="Hypothetical protein"/>
    <property type="match status" value="1"/>
</dbReference>
<dbReference type="InterPro" id="IPR015947">
    <property type="entry name" value="PUA-like_sf"/>
</dbReference>
<evidence type="ECO:0000313" key="3">
    <source>
        <dbReference type="EMBL" id="MDK4334580.1"/>
    </source>
</evidence>